<dbReference type="NCBIfam" id="TIGR00599">
    <property type="entry name" value="rad18"/>
    <property type="match status" value="1"/>
</dbReference>
<dbReference type="FunFam" id="3.30.40.10:FF:000172">
    <property type="entry name" value="E3 ubiquitin-protein ligase RAD18"/>
    <property type="match status" value="1"/>
</dbReference>
<evidence type="ECO:0000256" key="12">
    <source>
        <dbReference type="ARBA" id="ARBA00022833"/>
    </source>
</evidence>
<dbReference type="InterPro" id="IPR017907">
    <property type="entry name" value="Znf_RING_CS"/>
</dbReference>
<feature type="compositionally biased region" description="Polar residues" evidence="19">
    <location>
        <begin position="371"/>
        <end position="386"/>
    </location>
</feature>
<evidence type="ECO:0000256" key="19">
    <source>
        <dbReference type="SAM" id="MobiDB-lite"/>
    </source>
</evidence>
<evidence type="ECO:0000256" key="5">
    <source>
        <dbReference type="ARBA" id="ARBA00012483"/>
    </source>
</evidence>
<evidence type="ECO:0000256" key="4">
    <source>
        <dbReference type="ARBA" id="ARBA00009506"/>
    </source>
</evidence>
<evidence type="ECO:0000256" key="9">
    <source>
        <dbReference type="ARBA" id="ARBA00022763"/>
    </source>
</evidence>
<name>A0AA39Z6S8_9PEZI</name>
<sequence length="501" mass="55667">MEVEVSDSTDWLGTPLVSLKPVEEAFRCHVCKDFFVTPMITSCNHTFCSVCIRRCLTADSKCPLCRKNDDMSKLRGNWALREAVDAFKEARDTLLKFARTPVPTAPPKSPKRKAIEVDDSDDEFQESKRPRRSTRNRSAKGPAPSSQLTIEDSEGDLQESNDGEDEYVPEPNDGLVACPICEQRMKEILVDRHLDTSCPGEPQPQPKRTPKASRSITTLRSPSKKPAAPAKAPQRLATLQYSMVKDQALRKIMRDLGLSTAGSRTMLEARHREWLTLWNANCDSAHPKTRGALFQDLQAWERTIGTMAPTSSKAASTGAQIKDKDFDGGAWAAKHDASFKDLIANARRSRQMAEQKAKEAAAEEAAKQEAGSSAPTASVPETSTPAMTEPAPSAQTPVLAVQPSAPPRNQNHHGYGGDVLRVAAQKTPQHLPTPYPAPPPHPSYSYPEQWPHQSQPVHAYQQQETHYQQPHPAQSYQHPTQPPYPERHEEFKHWPNGRDGY</sequence>
<dbReference type="SMART" id="SM00734">
    <property type="entry name" value="ZnF_Rad18"/>
    <property type="match status" value="1"/>
</dbReference>
<comment type="catalytic activity">
    <reaction evidence="1 18">
        <text>S-ubiquitinyl-[E2 ubiquitin-conjugating enzyme]-L-cysteine + [acceptor protein]-L-lysine = [E2 ubiquitin-conjugating enzyme]-L-cysteine + N(6)-ubiquitinyl-[acceptor protein]-L-lysine.</text>
        <dbReference type="EC" id="2.3.2.27"/>
    </reaction>
</comment>
<dbReference type="InterPro" id="IPR039577">
    <property type="entry name" value="Rad18"/>
</dbReference>
<evidence type="ECO:0000313" key="24">
    <source>
        <dbReference type="Proteomes" id="UP001174997"/>
    </source>
</evidence>
<dbReference type="PROSITE" id="PS50089">
    <property type="entry name" value="ZF_RING_2"/>
    <property type="match status" value="1"/>
</dbReference>
<feature type="region of interest" description="Disordered" evidence="19">
    <location>
        <begin position="429"/>
        <end position="501"/>
    </location>
</feature>
<dbReference type="InterPro" id="IPR006642">
    <property type="entry name" value="Rad18_UBZ4"/>
</dbReference>
<evidence type="ECO:0000256" key="8">
    <source>
        <dbReference type="ARBA" id="ARBA00022723"/>
    </source>
</evidence>
<evidence type="ECO:0000256" key="18">
    <source>
        <dbReference type="RuleBase" id="RU368093"/>
    </source>
</evidence>
<dbReference type="SMART" id="SM00184">
    <property type="entry name" value="RING"/>
    <property type="match status" value="1"/>
</dbReference>
<dbReference type="Proteomes" id="UP001174997">
    <property type="component" value="Unassembled WGS sequence"/>
</dbReference>
<evidence type="ECO:0000259" key="20">
    <source>
        <dbReference type="PROSITE" id="PS50089"/>
    </source>
</evidence>
<evidence type="ECO:0000256" key="14">
    <source>
        <dbReference type="ARBA" id="ARBA00023204"/>
    </source>
</evidence>
<evidence type="ECO:0000259" key="21">
    <source>
        <dbReference type="PROSITE" id="PS50800"/>
    </source>
</evidence>
<dbReference type="InterPro" id="IPR004580">
    <property type="entry name" value="Rad18_fungi"/>
</dbReference>
<feature type="region of interest" description="Disordered" evidence="19">
    <location>
        <begin position="194"/>
        <end position="234"/>
    </location>
</feature>
<dbReference type="GO" id="GO:0097505">
    <property type="term" value="C:Rad6-Rad18 complex"/>
    <property type="evidence" value="ECO:0007669"/>
    <property type="project" value="TreeGrafter"/>
</dbReference>
<feature type="region of interest" description="Disordered" evidence="19">
    <location>
        <begin position="350"/>
        <end position="416"/>
    </location>
</feature>
<evidence type="ECO:0000256" key="7">
    <source>
        <dbReference type="ARBA" id="ARBA00022679"/>
    </source>
</evidence>
<evidence type="ECO:0000256" key="15">
    <source>
        <dbReference type="ARBA" id="ARBA00023242"/>
    </source>
</evidence>
<dbReference type="SUPFAM" id="SSF57850">
    <property type="entry name" value="RING/U-box"/>
    <property type="match status" value="1"/>
</dbReference>
<dbReference type="AlphaFoldDB" id="A0AA39Z6S8"/>
<feature type="domain" description="RING-type" evidence="20">
    <location>
        <begin position="28"/>
        <end position="66"/>
    </location>
</feature>
<evidence type="ECO:0000256" key="6">
    <source>
        <dbReference type="ARBA" id="ARBA00015551"/>
    </source>
</evidence>
<evidence type="ECO:0000256" key="11">
    <source>
        <dbReference type="ARBA" id="ARBA00022786"/>
    </source>
</evidence>
<dbReference type="Pfam" id="PF02037">
    <property type="entry name" value="SAP"/>
    <property type="match status" value="1"/>
</dbReference>
<feature type="region of interest" description="Disordered" evidence="19">
    <location>
        <begin position="98"/>
        <end position="171"/>
    </location>
</feature>
<dbReference type="SMART" id="SM00513">
    <property type="entry name" value="SAP"/>
    <property type="match status" value="1"/>
</dbReference>
<evidence type="ECO:0000256" key="10">
    <source>
        <dbReference type="ARBA" id="ARBA00022771"/>
    </source>
</evidence>
<organism evidence="23 24">
    <name type="scientific">Cercophora samala</name>
    <dbReference type="NCBI Taxonomy" id="330535"/>
    <lineage>
        <taxon>Eukaryota</taxon>
        <taxon>Fungi</taxon>
        <taxon>Dikarya</taxon>
        <taxon>Ascomycota</taxon>
        <taxon>Pezizomycotina</taxon>
        <taxon>Sordariomycetes</taxon>
        <taxon>Sordariomycetidae</taxon>
        <taxon>Sordariales</taxon>
        <taxon>Lasiosphaeriaceae</taxon>
        <taxon>Cercophora</taxon>
    </lineage>
</organism>
<dbReference type="GO" id="GO:0008270">
    <property type="term" value="F:zinc ion binding"/>
    <property type="evidence" value="ECO:0007669"/>
    <property type="project" value="UniProtKB-KW"/>
</dbReference>
<dbReference type="Pfam" id="PF13923">
    <property type="entry name" value="zf-C3HC4_2"/>
    <property type="match status" value="1"/>
</dbReference>
<keyword evidence="14 17" id="KW-0234">DNA repair</keyword>
<keyword evidence="12 18" id="KW-0862">Zinc</keyword>
<keyword evidence="24" id="KW-1185">Reference proteome</keyword>
<feature type="compositionally biased region" description="Pro residues" evidence="19">
    <location>
        <begin position="431"/>
        <end position="442"/>
    </location>
</feature>
<keyword evidence="11 18" id="KW-0833">Ubl conjugation pathway</keyword>
<comment type="subunit">
    <text evidence="18">Interacts with E2 UBC2, forming a complex with ubiquitin ligase activity.</text>
</comment>
<dbReference type="PROSITE" id="PS51908">
    <property type="entry name" value="ZF_UBZ4"/>
    <property type="match status" value="1"/>
</dbReference>
<evidence type="ECO:0000256" key="13">
    <source>
        <dbReference type="ARBA" id="ARBA00023125"/>
    </source>
</evidence>
<feature type="compositionally biased region" description="Low complexity" evidence="19">
    <location>
        <begin position="224"/>
        <end position="233"/>
    </location>
</feature>
<dbReference type="PROSITE" id="PS50800">
    <property type="entry name" value="SAP"/>
    <property type="match status" value="1"/>
</dbReference>
<dbReference type="GO" id="GO:0006301">
    <property type="term" value="P:DNA damage tolerance"/>
    <property type="evidence" value="ECO:0007669"/>
    <property type="project" value="InterPro"/>
</dbReference>
<dbReference type="GO" id="GO:0006513">
    <property type="term" value="P:protein monoubiquitination"/>
    <property type="evidence" value="ECO:0007669"/>
    <property type="project" value="InterPro"/>
</dbReference>
<evidence type="ECO:0000259" key="22">
    <source>
        <dbReference type="PROSITE" id="PS51908"/>
    </source>
</evidence>
<dbReference type="GO" id="GO:0061630">
    <property type="term" value="F:ubiquitin protein ligase activity"/>
    <property type="evidence" value="ECO:0007669"/>
    <property type="project" value="UniProtKB-UniRule"/>
</dbReference>
<feature type="compositionally biased region" description="Basic residues" evidence="19">
    <location>
        <begin position="129"/>
        <end position="138"/>
    </location>
</feature>
<accession>A0AA39Z6S8</accession>
<dbReference type="GO" id="GO:0005634">
    <property type="term" value="C:nucleus"/>
    <property type="evidence" value="ECO:0007669"/>
    <property type="project" value="UniProtKB-SubCell"/>
</dbReference>
<evidence type="ECO:0000313" key="23">
    <source>
        <dbReference type="EMBL" id="KAK0665268.1"/>
    </source>
</evidence>
<keyword evidence="13 18" id="KW-0238">DNA-binding</keyword>
<comment type="function">
    <text evidence="18">E3 RING-finger protein, member of the UBC2/RAD6 epistasis group. Associates to the E2 ubiquitin conjugating enzyme UBC2/RAD6 to form the UBC2-RAD18 ubiquitin ligase complex involved in postreplicative repair (PRR) of damaged DNA.</text>
</comment>
<feature type="compositionally biased region" description="Basic and acidic residues" evidence="19">
    <location>
        <begin position="351"/>
        <end position="367"/>
    </location>
</feature>
<feature type="compositionally biased region" description="Acidic residues" evidence="19">
    <location>
        <begin position="151"/>
        <end position="168"/>
    </location>
</feature>
<dbReference type="PANTHER" id="PTHR14134:SF2">
    <property type="entry name" value="E3 UBIQUITIN-PROTEIN LIGASE RAD18"/>
    <property type="match status" value="1"/>
</dbReference>
<comment type="caution">
    <text evidence="23">The sequence shown here is derived from an EMBL/GenBank/DDBJ whole genome shotgun (WGS) entry which is preliminary data.</text>
</comment>
<dbReference type="EC" id="2.3.2.27" evidence="5 18"/>
<comment type="subcellular location">
    <subcellularLocation>
        <location evidence="2 18">Nucleus</location>
    </subcellularLocation>
</comment>
<dbReference type="EMBL" id="JAULSY010000114">
    <property type="protein sequence ID" value="KAK0665268.1"/>
    <property type="molecule type" value="Genomic_DNA"/>
</dbReference>
<keyword evidence="15 18" id="KW-0539">Nucleus</keyword>
<dbReference type="PROSITE" id="PS00518">
    <property type="entry name" value="ZF_RING_1"/>
    <property type="match status" value="1"/>
</dbReference>
<evidence type="ECO:0000256" key="1">
    <source>
        <dbReference type="ARBA" id="ARBA00000900"/>
    </source>
</evidence>
<dbReference type="InterPro" id="IPR013083">
    <property type="entry name" value="Znf_RING/FYVE/PHD"/>
</dbReference>
<comment type="similarity">
    <text evidence="4 18">Belongs to the RAD18 family.</text>
</comment>
<dbReference type="PANTHER" id="PTHR14134">
    <property type="entry name" value="E3 UBIQUITIN-PROTEIN LIGASE RAD18"/>
    <property type="match status" value="1"/>
</dbReference>
<feature type="domain" description="SAP" evidence="21">
    <location>
        <begin position="241"/>
        <end position="275"/>
    </location>
</feature>
<comment type="pathway">
    <text evidence="3 18">Protein modification; protein ubiquitination.</text>
</comment>
<dbReference type="GO" id="GO:0003697">
    <property type="term" value="F:single-stranded DNA binding"/>
    <property type="evidence" value="ECO:0007669"/>
    <property type="project" value="UniProtKB-UniRule"/>
</dbReference>
<protein>
    <recommendedName>
        <fullName evidence="6 18">Postreplication repair E3 ubiquitin-protein ligase RAD18</fullName>
        <ecNumber evidence="5 18">2.3.2.27</ecNumber>
    </recommendedName>
    <alternativeName>
        <fullName evidence="18">RING-type E3 ubiquitin transferase RAD18</fullName>
    </alternativeName>
</protein>
<keyword evidence="7 18" id="KW-0808">Transferase</keyword>
<evidence type="ECO:0000256" key="3">
    <source>
        <dbReference type="ARBA" id="ARBA00004906"/>
    </source>
</evidence>
<keyword evidence="10 16" id="KW-0863">Zinc-finger</keyword>
<evidence type="ECO:0000256" key="16">
    <source>
        <dbReference type="PROSITE-ProRule" id="PRU00175"/>
    </source>
</evidence>
<keyword evidence="8 18" id="KW-0479">Metal-binding</keyword>
<dbReference type="InterPro" id="IPR001841">
    <property type="entry name" value="Znf_RING"/>
</dbReference>
<dbReference type="InterPro" id="IPR003034">
    <property type="entry name" value="SAP_dom"/>
</dbReference>
<keyword evidence="9 17" id="KW-0227">DNA damage</keyword>
<reference evidence="23" key="1">
    <citation type="submission" date="2023-06" db="EMBL/GenBank/DDBJ databases">
        <title>Genome-scale phylogeny and comparative genomics of the fungal order Sordariales.</title>
        <authorList>
            <consortium name="Lawrence Berkeley National Laboratory"/>
            <person name="Hensen N."/>
            <person name="Bonometti L."/>
            <person name="Westerberg I."/>
            <person name="Brannstrom I.O."/>
            <person name="Guillou S."/>
            <person name="Cros-Aarteil S."/>
            <person name="Calhoun S."/>
            <person name="Haridas S."/>
            <person name="Kuo A."/>
            <person name="Mondo S."/>
            <person name="Pangilinan J."/>
            <person name="Riley R."/>
            <person name="Labutti K."/>
            <person name="Andreopoulos B."/>
            <person name="Lipzen A."/>
            <person name="Chen C."/>
            <person name="Yanf M."/>
            <person name="Daum C."/>
            <person name="Ng V."/>
            <person name="Clum A."/>
            <person name="Steindorff A."/>
            <person name="Ohm R."/>
            <person name="Martin F."/>
            <person name="Silar P."/>
            <person name="Natvig D."/>
            <person name="Lalanne C."/>
            <person name="Gautier V."/>
            <person name="Ament-Velasquez S.L."/>
            <person name="Kruys A."/>
            <person name="Hutchinson M.I."/>
            <person name="Powell A.J."/>
            <person name="Barry K."/>
            <person name="Miller A.N."/>
            <person name="Grigoriev I.V."/>
            <person name="Debuchy R."/>
            <person name="Gladieux P."/>
            <person name="Thoren M.H."/>
            <person name="Johannesson H."/>
        </authorList>
    </citation>
    <scope>NUCLEOTIDE SEQUENCE</scope>
    <source>
        <strain evidence="23">CBS 307.81</strain>
    </source>
</reference>
<dbReference type="Gene3D" id="3.30.40.10">
    <property type="entry name" value="Zinc/RING finger domain, C3HC4 (zinc finger)"/>
    <property type="match status" value="1"/>
</dbReference>
<evidence type="ECO:0000256" key="17">
    <source>
        <dbReference type="PROSITE-ProRule" id="PRU01256"/>
    </source>
</evidence>
<evidence type="ECO:0000256" key="2">
    <source>
        <dbReference type="ARBA" id="ARBA00004123"/>
    </source>
</evidence>
<gene>
    <name evidence="23" type="ORF">QBC41DRAFT_306318</name>
</gene>
<dbReference type="GO" id="GO:0006281">
    <property type="term" value="P:DNA repair"/>
    <property type="evidence" value="ECO:0007669"/>
    <property type="project" value="UniProtKB-KW"/>
</dbReference>
<feature type="compositionally biased region" description="Polar residues" evidence="19">
    <location>
        <begin position="451"/>
        <end position="479"/>
    </location>
</feature>
<proteinExistence type="inferred from homology"/>
<feature type="domain" description="UBZ4-type" evidence="22">
    <location>
        <begin position="175"/>
        <end position="203"/>
    </location>
</feature>